<dbReference type="AlphaFoldDB" id="A0A1I0SXG9"/>
<sequence>MRIGLVGAGPWARQAAVPALTAHDGVDFVGIWARRPEAAAEVAPGVPIVDSVDALIDSVDAVAFAVPPEVQADLAVRAAEAGRHVLLDKPIAGTVDDAERLAAAVERAGVGSMVTLTRRFAEETRSFLRSAGAQRTAGVTATWLSGALLGGEYAGSTWRHDGGALMDVGPHVVDLVEAVLGPVTDVPFARRDVDSDTWAITLDHDGRVSQVTLSMRTPVRPSVLRVSASGPDGLVELQERTTPPDRCYAVLLEEFLASVRLGVPHECSVHRGLHLQRVLAQVTARLTEQGG</sequence>
<dbReference type="Pfam" id="PF01408">
    <property type="entry name" value="GFO_IDH_MocA"/>
    <property type="match status" value="1"/>
</dbReference>
<dbReference type="Proteomes" id="UP000182054">
    <property type="component" value="Unassembled WGS sequence"/>
</dbReference>
<dbReference type="InterPro" id="IPR055170">
    <property type="entry name" value="GFO_IDH_MocA-like_dom"/>
</dbReference>
<dbReference type="Gene3D" id="3.30.360.10">
    <property type="entry name" value="Dihydrodipicolinate Reductase, domain 2"/>
    <property type="match status" value="1"/>
</dbReference>
<gene>
    <name evidence="4" type="ORF">SAMN05444374_10338</name>
</gene>
<evidence type="ECO:0000313" key="4">
    <source>
        <dbReference type="EMBL" id="SFA44083.1"/>
    </source>
</evidence>
<dbReference type="PANTHER" id="PTHR43818">
    <property type="entry name" value="BCDNA.GH03377"/>
    <property type="match status" value="1"/>
</dbReference>
<protein>
    <submittedName>
        <fullName evidence="4">Predicted dehydrogenase</fullName>
    </submittedName>
</protein>
<dbReference type="InterPro" id="IPR036291">
    <property type="entry name" value="NAD(P)-bd_dom_sf"/>
</dbReference>
<evidence type="ECO:0000256" key="1">
    <source>
        <dbReference type="ARBA" id="ARBA00023002"/>
    </source>
</evidence>
<dbReference type="Gene3D" id="3.40.50.720">
    <property type="entry name" value="NAD(P)-binding Rossmann-like Domain"/>
    <property type="match status" value="1"/>
</dbReference>
<evidence type="ECO:0000313" key="5">
    <source>
        <dbReference type="Proteomes" id="UP000182054"/>
    </source>
</evidence>
<dbReference type="GO" id="GO:0016491">
    <property type="term" value="F:oxidoreductase activity"/>
    <property type="evidence" value="ECO:0007669"/>
    <property type="project" value="UniProtKB-KW"/>
</dbReference>
<dbReference type="EMBL" id="FOJN01000003">
    <property type="protein sequence ID" value="SFA44083.1"/>
    <property type="molecule type" value="Genomic_DNA"/>
</dbReference>
<name>A0A1I0SXG9_9NOCA</name>
<evidence type="ECO:0000259" key="2">
    <source>
        <dbReference type="Pfam" id="PF01408"/>
    </source>
</evidence>
<dbReference type="PANTHER" id="PTHR43818:SF11">
    <property type="entry name" value="BCDNA.GH03377"/>
    <property type="match status" value="1"/>
</dbReference>
<feature type="domain" description="GFO/IDH/MocA-like oxidoreductase" evidence="3">
    <location>
        <begin position="156"/>
        <end position="224"/>
    </location>
</feature>
<dbReference type="InterPro" id="IPR050463">
    <property type="entry name" value="Gfo/Idh/MocA_oxidrdct_glycsds"/>
</dbReference>
<accession>A0A1I0SXG9</accession>
<organism evidence="4 5">
    <name type="scientific">Rhodococcoides kroppenstedtii</name>
    <dbReference type="NCBI Taxonomy" id="293050"/>
    <lineage>
        <taxon>Bacteria</taxon>
        <taxon>Bacillati</taxon>
        <taxon>Actinomycetota</taxon>
        <taxon>Actinomycetes</taxon>
        <taxon>Mycobacteriales</taxon>
        <taxon>Nocardiaceae</taxon>
        <taxon>Rhodococcoides</taxon>
    </lineage>
</organism>
<reference evidence="4 5" key="1">
    <citation type="submission" date="2016-10" db="EMBL/GenBank/DDBJ databases">
        <authorList>
            <person name="de Groot N.N."/>
        </authorList>
    </citation>
    <scope>NUCLEOTIDE SEQUENCE [LARGE SCALE GENOMIC DNA]</scope>
    <source>
        <strain evidence="4 5">DSM 44908</strain>
    </source>
</reference>
<keyword evidence="1" id="KW-0560">Oxidoreductase</keyword>
<dbReference type="OrthoDB" id="3815872at2"/>
<evidence type="ECO:0000259" key="3">
    <source>
        <dbReference type="Pfam" id="PF22725"/>
    </source>
</evidence>
<dbReference type="SUPFAM" id="SSF51735">
    <property type="entry name" value="NAD(P)-binding Rossmann-fold domains"/>
    <property type="match status" value="1"/>
</dbReference>
<dbReference type="GeneID" id="85484900"/>
<dbReference type="SUPFAM" id="SSF55347">
    <property type="entry name" value="Glyceraldehyde-3-phosphate dehydrogenase-like, C-terminal domain"/>
    <property type="match status" value="1"/>
</dbReference>
<dbReference type="RefSeq" id="WP_068363143.1">
    <property type="nucleotide sequence ID" value="NZ_FOJN01000003.1"/>
</dbReference>
<dbReference type="GO" id="GO:0000166">
    <property type="term" value="F:nucleotide binding"/>
    <property type="evidence" value="ECO:0007669"/>
    <property type="project" value="InterPro"/>
</dbReference>
<dbReference type="Pfam" id="PF22725">
    <property type="entry name" value="GFO_IDH_MocA_C3"/>
    <property type="match status" value="1"/>
</dbReference>
<proteinExistence type="predicted"/>
<feature type="domain" description="Gfo/Idh/MocA-like oxidoreductase N-terminal" evidence="2">
    <location>
        <begin position="1"/>
        <end position="114"/>
    </location>
</feature>
<dbReference type="InterPro" id="IPR000683">
    <property type="entry name" value="Gfo/Idh/MocA-like_OxRdtase_N"/>
</dbReference>